<dbReference type="RefSeq" id="WP_321534330.1">
    <property type="nucleotide sequence ID" value="NZ_JARGDL010000001.1"/>
</dbReference>
<dbReference type="SUPFAM" id="SSF110296">
    <property type="entry name" value="Oligoxyloglucan reducing end-specific cellobiohydrolase"/>
    <property type="match status" value="1"/>
</dbReference>
<sequence length="1231" mass="135656">MKKTILSIIISLAVLYSCKLKEDTSIVNPVDSLKVTSIKVIAPNGGESIPEGSSYQIKWSGTGTSKVKIQFSQDNGTSWSLVVDSLSNTGVYNWFPVPNIISNQCRIIIATLDNKYSDISDNVFSIVRNSNKSLKITSPKEKDEWEAGSAKEIKWFSSGIDSVKLEYTTNNGNKWNLIAVDKKNTGIYYWEPVPNTPSTLAKVRILDAKDGVVSTESSIFTILPEPKLKVLSPNGGEKILSGTSRKIEWISENIESVKLAYTTNNGFSWNTIIESTPSTGFYVWENVPNINSQLCKVRVYDAKDGEPNDVSDSTFTITNQISQTLEITSPNGGEKWQAGTNQQITWTSSGVAKVKLEYTTNNGLTWNTIIDQHQNTGAYEWNVPNAFSTQCLIKISDAADGDPVDQSNGNFKIAPKAELKILKPNGGETWVAGVIDTIKWSSAGVENVMLEFSPNNGTNWYTIVEKTPSSGKYLTSFTAPSNQYKIRITDKENGSPQDESDGTFSVTEEPKITVLSPNGNEEWYAGSSNTIKWKSSNIENVKIEYTTNNGATWNLITASTPSTGAYSWNSIPNISSLQCRIRISDAKDGIPSDVSDDNFTIVNPGTQLIRVTKPNGGEEWIAGSTQVITWDASGISDVKIEYTLNNGISWNTITNSTPSTGFFTWSQLPAVSSTNCKIRISDAKDNSPSDESDTFFSIQPEPSIIIVTPNGGEVWSSGTSKEIRWTSENVSNVKIEYTTDGGANWATIVQSTPSIGYYTWTNIPSINSLQCKVRISDASDGNPFAISANNFTITNQIVKTIRIISPNGGEVWREKQTKTITWDSKGINKVNIDFTINNGISWNSVVKDLPSTGSYDWQIPANINSSQCKVRISDAENGEPNDESNSPFSILVTPEISRITYPYSGASIIAGESIVIRWESKGIKKVKIEYNRNNINEPSDWFTLVDSVDNTGAYTTSFKYDPNATSYVVRISATDGSASLMSGSFYVTPPPTITILYPNGNEQWLASKPNASTSDLNNYHPYEIKWKSTHVSKVKIEWSTNGGGKWYTVPGADSTESDGIFVWAPGRSETVRPDSSDNCLIRISSLSGPSDISDNPFSIHESKKIRLTRPNNGEDFYPPDDLTNPKPSDKWPMLIEWKSYAVSSVNIYYSLDNGITWGTLATNYQSTGAFSWDFVFGALADTRVSSQGLIKIVDASDNKIWDTNDIPFYLNIKKVSGKILENKQEKVNLKK</sequence>
<gene>
    <name evidence="1" type="ORF">P0M35_00245</name>
</gene>
<accession>A0AAE3NXS9</accession>
<organism evidence="1 2">
    <name type="scientific">Stygiobacter electus</name>
    <dbReference type="NCBI Taxonomy" id="3032292"/>
    <lineage>
        <taxon>Bacteria</taxon>
        <taxon>Pseudomonadati</taxon>
        <taxon>Ignavibacteriota</taxon>
        <taxon>Ignavibacteria</taxon>
        <taxon>Ignavibacteriales</taxon>
        <taxon>Melioribacteraceae</taxon>
        <taxon>Stygiobacter</taxon>
    </lineage>
</organism>
<protein>
    <submittedName>
        <fullName evidence="1">Uncharacterized protein</fullName>
    </submittedName>
</protein>
<reference evidence="1" key="1">
    <citation type="submission" date="2023-03" db="EMBL/GenBank/DDBJ databases">
        <title>Stygiobacter electus gen. nov., sp. nov., facultatively anaerobic thermotolerant bacterium of the class Ignavibacteria from a well of Yessentuki mineral water deposit.</title>
        <authorList>
            <person name="Podosokorskaya O.A."/>
            <person name="Elcheninov A.G."/>
            <person name="Petrova N.F."/>
            <person name="Zavarzina D.G."/>
            <person name="Kublanov I.V."/>
            <person name="Merkel A.Y."/>
        </authorList>
    </citation>
    <scope>NUCLEOTIDE SEQUENCE</scope>
    <source>
        <strain evidence="1">09-Me</strain>
    </source>
</reference>
<evidence type="ECO:0000313" key="1">
    <source>
        <dbReference type="EMBL" id="MDF1610565.1"/>
    </source>
</evidence>
<dbReference type="PROSITE" id="PS51257">
    <property type="entry name" value="PROKAR_LIPOPROTEIN"/>
    <property type="match status" value="1"/>
</dbReference>
<dbReference type="Proteomes" id="UP001221302">
    <property type="component" value="Unassembled WGS sequence"/>
</dbReference>
<dbReference type="EMBL" id="JARGDL010000001">
    <property type="protein sequence ID" value="MDF1610565.1"/>
    <property type="molecule type" value="Genomic_DNA"/>
</dbReference>
<proteinExistence type="predicted"/>
<name>A0AAE3NXS9_9BACT</name>
<dbReference type="AlphaFoldDB" id="A0AAE3NXS9"/>
<keyword evidence="2" id="KW-1185">Reference proteome</keyword>
<comment type="caution">
    <text evidence="1">The sequence shown here is derived from an EMBL/GenBank/DDBJ whole genome shotgun (WGS) entry which is preliminary data.</text>
</comment>
<evidence type="ECO:0000313" key="2">
    <source>
        <dbReference type="Proteomes" id="UP001221302"/>
    </source>
</evidence>